<comment type="caution">
    <text evidence="2">The sequence shown here is derived from an EMBL/GenBank/DDBJ whole genome shotgun (WGS) entry which is preliminary data.</text>
</comment>
<reference evidence="2 3" key="1">
    <citation type="submission" date="2018-03" db="EMBL/GenBank/DDBJ databases">
        <title>Genome sequence of Paenibacillus elgii strain AC13 an antimicrobial compound producing bacteria.</title>
        <authorList>
            <person name="Kurokawa A.S."/>
            <person name="Araujo J.F."/>
            <person name="Costa R.A."/>
            <person name="Ortega D.B."/>
            <person name="Pires A.S."/>
            <person name="Pappas G.J.Jr."/>
            <person name="Franco O.L."/>
            <person name="Barreto C."/>
            <person name="Magalhaes B.S."/>
            <person name="Kruger R.H."/>
        </authorList>
    </citation>
    <scope>NUCLEOTIDE SEQUENCE [LARGE SCALE GENOMIC DNA]</scope>
    <source>
        <strain evidence="2 3">AC13</strain>
    </source>
</reference>
<sequence>MKTYVNAGQLRLVGKAWEIRNYLKMALDRVSPDVPLAAFLDGTQTGRAATAYPDPRSEGAGTPLLPPYKWPQKTQGRPARTAPWK</sequence>
<evidence type="ECO:0008006" key="4">
    <source>
        <dbReference type="Google" id="ProtNLM"/>
    </source>
</evidence>
<dbReference type="AlphaFoldDB" id="A0A2T6G394"/>
<name>A0A2T6G394_9BACL</name>
<dbReference type="Proteomes" id="UP000244184">
    <property type="component" value="Unassembled WGS sequence"/>
</dbReference>
<evidence type="ECO:0000313" key="3">
    <source>
        <dbReference type="Proteomes" id="UP000244184"/>
    </source>
</evidence>
<feature type="region of interest" description="Disordered" evidence="1">
    <location>
        <begin position="47"/>
        <end position="85"/>
    </location>
</feature>
<proteinExistence type="predicted"/>
<evidence type="ECO:0000313" key="2">
    <source>
        <dbReference type="EMBL" id="PUA38634.1"/>
    </source>
</evidence>
<dbReference type="EMBL" id="PYHP01000033">
    <property type="protein sequence ID" value="PUA38634.1"/>
    <property type="molecule type" value="Genomic_DNA"/>
</dbReference>
<evidence type="ECO:0000256" key="1">
    <source>
        <dbReference type="SAM" id="MobiDB-lite"/>
    </source>
</evidence>
<dbReference type="RefSeq" id="WP_108531804.1">
    <property type="nucleotide sequence ID" value="NZ_PYHP01000033.1"/>
</dbReference>
<dbReference type="Pfam" id="PF13072">
    <property type="entry name" value="MciZ"/>
    <property type="match status" value="1"/>
</dbReference>
<organism evidence="2 3">
    <name type="scientific">Paenibacillus elgii</name>
    <dbReference type="NCBI Taxonomy" id="189691"/>
    <lineage>
        <taxon>Bacteria</taxon>
        <taxon>Bacillati</taxon>
        <taxon>Bacillota</taxon>
        <taxon>Bacilli</taxon>
        <taxon>Bacillales</taxon>
        <taxon>Paenibacillaceae</taxon>
        <taxon>Paenibacillus</taxon>
    </lineage>
</organism>
<accession>A0A2T6G394</accession>
<gene>
    <name evidence="2" type="ORF">C8Z91_13605</name>
</gene>
<dbReference type="InterPro" id="IPR025177">
    <property type="entry name" value="MciZ"/>
</dbReference>
<protein>
    <recommendedName>
        <fullName evidence="4">Z-ring formation inhibitor MciZ</fullName>
    </recommendedName>
</protein>